<feature type="compositionally biased region" description="Low complexity" evidence="5">
    <location>
        <begin position="485"/>
        <end position="505"/>
    </location>
</feature>
<feature type="compositionally biased region" description="Polar residues" evidence="5">
    <location>
        <begin position="444"/>
        <end position="470"/>
    </location>
</feature>
<evidence type="ECO:0000256" key="1">
    <source>
        <dbReference type="ARBA" id="ARBA00010495"/>
    </source>
</evidence>
<gene>
    <name evidence="6" type="ORF">DGYR_LOCUS8002</name>
</gene>
<feature type="region of interest" description="Disordered" evidence="5">
    <location>
        <begin position="1"/>
        <end position="23"/>
    </location>
</feature>
<dbReference type="InterPro" id="IPR026246">
    <property type="entry name" value="Fsip1"/>
</dbReference>
<sequence>MLPYLSNEDDYEDFESSRSDVDYIETERTSQIFRIAEPLATERPTEDDFESDDESFGSREMSSLMADTEIEVNSDDEKEIMKQIKEEITMKLKKDMKTELDLIEEKKKNLHEEKLASDEEDEEEIDPKLKEAIIQMKKLDRILKKKVKREKEVKRDRILLERRLKEELQQLANDKGESREVKQNMSKFLALTLPVSHNQGVDVEKDDFSMSPPLSPVFATQPPEQPGSQRSQNTQNSASEKSSERGKSRSNPSQASSTSMKNRRKNFIKRNKELAADAANSIAMTDDEKKRLADLLSDIDNIPDSIEESSVYSGHTLTTVSVPSERGFQPEIEEQERLEAIDSKLKFLLPPEEFDAMTYVSKDSESSKSRIFSRSKKPIIEVDEPGEEVLLWQQRNREESDKLLYIENQLKSLSEAVEEEIESPKLTDEQLLELLEQCNRTISNGESITGSSRSGDTLTNITTPSTNRQPSLPAIDPKGTLITQNINNRSSASSIRSSCSNSSRY</sequence>
<evidence type="ECO:0000313" key="7">
    <source>
        <dbReference type="Proteomes" id="UP000549394"/>
    </source>
</evidence>
<feature type="compositionally biased region" description="Polar residues" evidence="5">
    <location>
        <begin position="226"/>
        <end position="236"/>
    </location>
</feature>
<organism evidence="6 7">
    <name type="scientific">Dimorphilus gyrociliatus</name>
    <dbReference type="NCBI Taxonomy" id="2664684"/>
    <lineage>
        <taxon>Eukaryota</taxon>
        <taxon>Metazoa</taxon>
        <taxon>Spiralia</taxon>
        <taxon>Lophotrochozoa</taxon>
        <taxon>Annelida</taxon>
        <taxon>Polychaeta</taxon>
        <taxon>Polychaeta incertae sedis</taxon>
        <taxon>Dinophilidae</taxon>
        <taxon>Dimorphilus</taxon>
    </lineage>
</organism>
<evidence type="ECO:0000256" key="2">
    <source>
        <dbReference type="ARBA" id="ARBA00019480"/>
    </source>
</evidence>
<dbReference type="Proteomes" id="UP000549394">
    <property type="component" value="Unassembled WGS sequence"/>
</dbReference>
<keyword evidence="3 4" id="KW-0175">Coiled coil</keyword>
<feature type="compositionally biased region" description="Acidic residues" evidence="5">
    <location>
        <begin position="68"/>
        <end position="78"/>
    </location>
</feature>
<protein>
    <recommendedName>
        <fullName evidence="2">Fibrous sheath-interacting protein 1</fullName>
    </recommendedName>
</protein>
<feature type="coiled-coil region" evidence="4">
    <location>
        <begin position="150"/>
        <end position="181"/>
    </location>
</feature>
<dbReference type="PANTHER" id="PTHR22012">
    <property type="entry name" value="FIBROUS SHEATH INTERACTING PROTEIN 1"/>
    <property type="match status" value="1"/>
</dbReference>
<evidence type="ECO:0000313" key="6">
    <source>
        <dbReference type="EMBL" id="CAD5119815.1"/>
    </source>
</evidence>
<dbReference type="Pfam" id="PF15554">
    <property type="entry name" value="FSIP1"/>
    <property type="match status" value="1"/>
</dbReference>
<keyword evidence="7" id="KW-1185">Reference proteome</keyword>
<comment type="similarity">
    <text evidence="1">Belongs to the FSIP1 family.</text>
</comment>
<dbReference type="OrthoDB" id="9946895at2759"/>
<proteinExistence type="inferred from homology"/>
<comment type="caution">
    <text evidence="6">The sequence shown here is derived from an EMBL/GenBank/DDBJ whole genome shotgun (WGS) entry which is preliminary data.</text>
</comment>
<feature type="compositionally biased region" description="Polar residues" evidence="5">
    <location>
        <begin position="251"/>
        <end position="260"/>
    </location>
</feature>
<dbReference type="PANTHER" id="PTHR22012:SF2">
    <property type="entry name" value="FIBROUS SHEATH-INTERACTING PROTEIN 1"/>
    <property type="match status" value="1"/>
</dbReference>
<evidence type="ECO:0000256" key="4">
    <source>
        <dbReference type="SAM" id="Coils"/>
    </source>
</evidence>
<dbReference type="AlphaFoldDB" id="A0A7I8VVQ9"/>
<name>A0A7I8VVQ9_9ANNE</name>
<feature type="region of interest" description="Disordered" evidence="5">
    <location>
        <begin position="202"/>
        <end position="272"/>
    </location>
</feature>
<evidence type="ECO:0000256" key="3">
    <source>
        <dbReference type="ARBA" id="ARBA00023054"/>
    </source>
</evidence>
<accession>A0A7I8VVQ9</accession>
<dbReference type="EMBL" id="CAJFCJ010000011">
    <property type="protein sequence ID" value="CAD5119815.1"/>
    <property type="molecule type" value="Genomic_DNA"/>
</dbReference>
<evidence type="ECO:0000256" key="5">
    <source>
        <dbReference type="SAM" id="MobiDB-lite"/>
    </source>
</evidence>
<feature type="region of interest" description="Disordered" evidence="5">
    <location>
        <begin position="37"/>
        <end position="78"/>
    </location>
</feature>
<feature type="compositionally biased region" description="Acidic residues" evidence="5">
    <location>
        <begin position="45"/>
        <end position="55"/>
    </location>
</feature>
<feature type="region of interest" description="Disordered" evidence="5">
    <location>
        <begin position="444"/>
        <end position="505"/>
    </location>
</feature>
<feature type="coiled-coil region" evidence="4">
    <location>
        <begin position="93"/>
        <end position="123"/>
    </location>
</feature>
<reference evidence="6 7" key="1">
    <citation type="submission" date="2020-08" db="EMBL/GenBank/DDBJ databases">
        <authorList>
            <person name="Hejnol A."/>
        </authorList>
    </citation>
    <scope>NUCLEOTIDE SEQUENCE [LARGE SCALE GENOMIC DNA]</scope>
</reference>
<dbReference type="PRINTS" id="PR02075">
    <property type="entry name" value="FIBSHEATHIP1"/>
</dbReference>